<dbReference type="InterPro" id="IPR042655">
    <property type="entry name" value="LRC72"/>
</dbReference>
<sequence length="685" mass="79487">MEEETIISADLRGKSLETITPDDIPPKARDIFLSNNKIAKLPNDIFFTKCRIWNIYLDYNVLSDLKFITCFQYLGTLDIRHNSLEIDDILDLRRIDILHLYLQDNNFQKYTNSGPLTIPALLKKAWIIDGYFITDHIRRKAKEFKKTKQFGEIILSARRHPLPFHCQESISNAAKSFLGGSECRFVDPSRFLNSTGIAIQFLTRKPQIDRLTYLKTQSSYKLPEGDFFDLFGIALGILSNHWCGFPIQLIPRVISRAYWSLISETFEKIENWVEFVILSQIDTRISPRNDKENDVWSRINLRKYLQQGSIPQLGSFPRLLISAIIYRSEELDEKILKSEDMMIYVKFRNSYDFGPIDKDFDVIYNEMFMELPCEMTVIPHLNDSVSIRHPFTNNWVSCDAIELINGRAILKIDNRFIQPIWIESLYWDGRGLFREKQKIEDPIQKSKQKEEIIDDDLLFDKPSQKVSKRKTFLTITDSVLDTESTKQDAEKFSIPLPPCAIPPKNIIPREDPSYFLRTSQSMLSNKSINKINDKNYNITKTRNINVNLNEPKLVKMKLKKKKTEKKVFSHSTLSHPLKTTKTMPTSFRGIVDPNPTRPKKSFIVGAAPAKKPTQVVDSVINITLGAEISNSRRIRIFHVRVVNTITKKFSYVKVKEDEISEEDASRLVDLYRQHIESKMIIIPGE</sequence>
<evidence type="ECO:0000313" key="1">
    <source>
        <dbReference type="EMBL" id="KAK8848146.1"/>
    </source>
</evidence>
<dbReference type="InterPro" id="IPR032675">
    <property type="entry name" value="LRR_dom_sf"/>
</dbReference>
<dbReference type="Proteomes" id="UP001470230">
    <property type="component" value="Unassembled WGS sequence"/>
</dbReference>
<dbReference type="PANTHER" id="PTHR46759">
    <property type="entry name" value="LEUCINE-RICH REPEAT-CONTAINING PROTEIN 72"/>
    <property type="match status" value="1"/>
</dbReference>
<dbReference type="SUPFAM" id="SSF52058">
    <property type="entry name" value="L domain-like"/>
    <property type="match status" value="1"/>
</dbReference>
<dbReference type="EMBL" id="JAPFFF010000027">
    <property type="protein sequence ID" value="KAK8848146.1"/>
    <property type="molecule type" value="Genomic_DNA"/>
</dbReference>
<reference evidence="1 2" key="1">
    <citation type="submission" date="2024-04" db="EMBL/GenBank/DDBJ databases">
        <title>Tritrichomonas musculus Genome.</title>
        <authorList>
            <person name="Alves-Ferreira E."/>
            <person name="Grigg M."/>
            <person name="Lorenzi H."/>
            <person name="Galac M."/>
        </authorList>
    </citation>
    <scope>NUCLEOTIDE SEQUENCE [LARGE SCALE GENOMIC DNA]</scope>
    <source>
        <strain evidence="1 2">EAF2021</strain>
    </source>
</reference>
<name>A0ABR2HIV6_9EUKA</name>
<evidence type="ECO:0008006" key="3">
    <source>
        <dbReference type="Google" id="ProtNLM"/>
    </source>
</evidence>
<protein>
    <recommendedName>
        <fullName evidence="3">Leucine Rich Repeat family protein</fullName>
    </recommendedName>
</protein>
<proteinExistence type="predicted"/>
<dbReference type="Gene3D" id="3.80.10.10">
    <property type="entry name" value="Ribonuclease Inhibitor"/>
    <property type="match status" value="1"/>
</dbReference>
<comment type="caution">
    <text evidence="1">The sequence shown here is derived from an EMBL/GenBank/DDBJ whole genome shotgun (WGS) entry which is preliminary data.</text>
</comment>
<organism evidence="1 2">
    <name type="scientific">Tritrichomonas musculus</name>
    <dbReference type="NCBI Taxonomy" id="1915356"/>
    <lineage>
        <taxon>Eukaryota</taxon>
        <taxon>Metamonada</taxon>
        <taxon>Parabasalia</taxon>
        <taxon>Tritrichomonadida</taxon>
        <taxon>Tritrichomonadidae</taxon>
        <taxon>Tritrichomonas</taxon>
    </lineage>
</organism>
<accession>A0ABR2HIV6</accession>
<evidence type="ECO:0000313" key="2">
    <source>
        <dbReference type="Proteomes" id="UP001470230"/>
    </source>
</evidence>
<gene>
    <name evidence="1" type="ORF">M9Y10_019202</name>
</gene>
<dbReference type="PANTHER" id="PTHR46759:SF2">
    <property type="match status" value="1"/>
</dbReference>
<keyword evidence="2" id="KW-1185">Reference proteome</keyword>